<feature type="compositionally biased region" description="Basic residues" evidence="1">
    <location>
        <begin position="565"/>
        <end position="575"/>
    </location>
</feature>
<dbReference type="AlphaFoldDB" id="A0A0S4J4M1"/>
<sequence length="575" mass="63152">MVTLRRAVLAGSPAPEVPSAVRVYSRRQQRRPRILRRHDRSASGVGNGHQRPGGARCHEGAHRLGQSAFSRCVDDGGCLYHPVRCYPCWLTTVDAFIIPYDAVHAAVAGFTDLDEVAPWRRMGSVAKTLHHATTPRAPQESQAVSRAVSPVPHQVSVLPERTVSPTHKVVLADPSHILIPRILVLQTQFKMNTLFLRQSWLLHSTPEDMFHVVAGKVECMTFAPGQLLVEKGKPPPGVLFLRRGVATVVGRTPSPLLSKAPTADCMYVMPGSVLGERSTVFNARSKESVAAVTFCDVWVLPKSDVERFRSDETVNHAWNTNAVSMATQWLQNIRTLERTRLLNRRAREEEERLLEDTGNGYSKKRSLLDVQPSASSSSLEGTPLGLLPMSTQRIIAALKTVSYMANAPLELLTELADAASPRVFLPQCAITTMSEWADALFVLTMGTATVQHGLTARQPPPNCSWVYRAGSCVGLECVVEHRSLFPVCSVTMVEAWSLPRGYLRERLAAHGYLQAAEHDAERVLSDLRLLLAHRTNIPRPSSGKAGAAQSNTTAGRVAATVSPRRVLKKKVQQQS</sequence>
<dbReference type="VEuPathDB" id="TriTrypDB:BSAL_86330"/>
<dbReference type="Proteomes" id="UP000051952">
    <property type="component" value="Unassembled WGS sequence"/>
</dbReference>
<dbReference type="InterPro" id="IPR018490">
    <property type="entry name" value="cNMP-bd_dom_sf"/>
</dbReference>
<dbReference type="SUPFAM" id="SSF51206">
    <property type="entry name" value="cAMP-binding domain-like"/>
    <property type="match status" value="2"/>
</dbReference>
<dbReference type="InterPro" id="IPR000595">
    <property type="entry name" value="cNMP-bd_dom"/>
</dbReference>
<dbReference type="PROSITE" id="PS50042">
    <property type="entry name" value="CNMP_BINDING_3"/>
    <property type="match status" value="1"/>
</dbReference>
<feature type="region of interest" description="Disordered" evidence="1">
    <location>
        <begin position="38"/>
        <end position="59"/>
    </location>
</feature>
<reference evidence="4" key="1">
    <citation type="submission" date="2015-09" db="EMBL/GenBank/DDBJ databases">
        <authorList>
            <consortium name="Pathogen Informatics"/>
        </authorList>
    </citation>
    <scope>NUCLEOTIDE SEQUENCE [LARGE SCALE GENOMIC DNA]</scope>
    <source>
        <strain evidence="4">Lake Konstanz</strain>
    </source>
</reference>
<protein>
    <submittedName>
        <fullName evidence="3">Cyclic nucleotide-binding protein, putative</fullName>
    </submittedName>
</protein>
<evidence type="ECO:0000313" key="4">
    <source>
        <dbReference type="Proteomes" id="UP000051952"/>
    </source>
</evidence>
<name>A0A0S4J4M1_BODSA</name>
<gene>
    <name evidence="3" type="ORF">BSAL_86330</name>
</gene>
<evidence type="ECO:0000313" key="3">
    <source>
        <dbReference type="EMBL" id="CUG80159.1"/>
    </source>
</evidence>
<proteinExistence type="predicted"/>
<dbReference type="Pfam" id="PF00027">
    <property type="entry name" value="cNMP_binding"/>
    <property type="match status" value="1"/>
</dbReference>
<dbReference type="Gene3D" id="2.60.120.10">
    <property type="entry name" value="Jelly Rolls"/>
    <property type="match status" value="2"/>
</dbReference>
<accession>A0A0S4J4M1</accession>
<evidence type="ECO:0000256" key="1">
    <source>
        <dbReference type="SAM" id="MobiDB-lite"/>
    </source>
</evidence>
<organism evidence="3 4">
    <name type="scientific">Bodo saltans</name>
    <name type="common">Flagellated protozoan</name>
    <dbReference type="NCBI Taxonomy" id="75058"/>
    <lineage>
        <taxon>Eukaryota</taxon>
        <taxon>Discoba</taxon>
        <taxon>Euglenozoa</taxon>
        <taxon>Kinetoplastea</taxon>
        <taxon>Metakinetoplastina</taxon>
        <taxon>Eubodonida</taxon>
        <taxon>Bodonidae</taxon>
        <taxon>Bodo</taxon>
    </lineage>
</organism>
<feature type="region of interest" description="Disordered" evidence="1">
    <location>
        <begin position="540"/>
        <end position="575"/>
    </location>
</feature>
<feature type="domain" description="Cyclic nucleotide-binding" evidence="2">
    <location>
        <begin position="201"/>
        <end position="308"/>
    </location>
</feature>
<dbReference type="CDD" id="cd00038">
    <property type="entry name" value="CAP_ED"/>
    <property type="match status" value="1"/>
</dbReference>
<dbReference type="EMBL" id="CYKH01001046">
    <property type="protein sequence ID" value="CUG80159.1"/>
    <property type="molecule type" value="Genomic_DNA"/>
</dbReference>
<dbReference type="InterPro" id="IPR014710">
    <property type="entry name" value="RmlC-like_jellyroll"/>
</dbReference>
<evidence type="ECO:0000259" key="2">
    <source>
        <dbReference type="PROSITE" id="PS50042"/>
    </source>
</evidence>
<keyword evidence="4" id="KW-1185">Reference proteome</keyword>